<name>A0A4Y9LMT3_9BRAD</name>
<dbReference type="InterPro" id="IPR003764">
    <property type="entry name" value="GlcNAc_6-P_deAcase"/>
</dbReference>
<protein>
    <submittedName>
        <fullName evidence="9">N-acetylglucosamine-6-phosphate deacetylase</fullName>
    </submittedName>
</protein>
<comment type="similarity">
    <text evidence="1 4">Belongs to the metallo-dependent hydrolases superfamily. NagA family.</text>
</comment>
<evidence type="ECO:0000256" key="3">
    <source>
        <dbReference type="ARBA" id="ARBA00022801"/>
    </source>
</evidence>
<dbReference type="PIRSF" id="PIRSF038994">
    <property type="entry name" value="NagA"/>
    <property type="match status" value="1"/>
</dbReference>
<comment type="caution">
    <text evidence="9">The sequence shown here is derived from an EMBL/GenBank/DDBJ whole genome shotgun (WGS) entry which is preliminary data.</text>
</comment>
<feature type="binding site" evidence="7">
    <location>
        <position position="211"/>
    </location>
    <ligand>
        <name>Zn(2+)</name>
        <dbReference type="ChEBI" id="CHEBI:29105"/>
    </ligand>
</feature>
<feature type="binding site" evidence="6">
    <location>
        <begin position="305"/>
        <end position="307"/>
    </location>
    <ligand>
        <name>substrate</name>
    </ligand>
</feature>
<evidence type="ECO:0000313" key="10">
    <source>
        <dbReference type="Proteomes" id="UP000297966"/>
    </source>
</evidence>
<feature type="binding site" evidence="6">
    <location>
        <position position="246"/>
    </location>
    <ligand>
        <name>substrate</name>
    </ligand>
</feature>
<dbReference type="SUPFAM" id="SSF51556">
    <property type="entry name" value="Metallo-dependent hydrolases"/>
    <property type="match status" value="1"/>
</dbReference>
<dbReference type="Proteomes" id="UP000297966">
    <property type="component" value="Unassembled WGS sequence"/>
</dbReference>
<dbReference type="GO" id="GO:0006046">
    <property type="term" value="P:N-acetylglucosamine catabolic process"/>
    <property type="evidence" value="ECO:0007669"/>
    <property type="project" value="TreeGrafter"/>
</dbReference>
<evidence type="ECO:0000259" key="8">
    <source>
        <dbReference type="Pfam" id="PF01979"/>
    </source>
</evidence>
<evidence type="ECO:0000256" key="5">
    <source>
        <dbReference type="PIRSR" id="PIRSR038994-1"/>
    </source>
</evidence>
<keyword evidence="3 4" id="KW-0378">Hydrolase</keyword>
<evidence type="ECO:0000256" key="7">
    <source>
        <dbReference type="PIRSR" id="PIRSR038994-3"/>
    </source>
</evidence>
<evidence type="ECO:0000256" key="4">
    <source>
        <dbReference type="PIRNR" id="PIRNR038994"/>
    </source>
</evidence>
<feature type="binding site" evidence="6">
    <location>
        <position position="222"/>
    </location>
    <ligand>
        <name>substrate</name>
    </ligand>
</feature>
<reference evidence="9 10" key="1">
    <citation type="submission" date="2019-03" db="EMBL/GenBank/DDBJ databases">
        <title>Bradyrhizobium diversity isolated from nodules of Chamaecrista fasciculata.</title>
        <authorList>
            <person name="Klepa M.S."/>
            <person name="Urquiaga M.O."/>
            <person name="Hungria M."/>
            <person name="Delamuta J.R."/>
        </authorList>
    </citation>
    <scope>NUCLEOTIDE SEQUENCE [LARGE SCALE GENOMIC DNA]</scope>
    <source>
        <strain evidence="9 10">CNPSo 3448</strain>
    </source>
</reference>
<evidence type="ECO:0000256" key="2">
    <source>
        <dbReference type="ARBA" id="ARBA00022723"/>
    </source>
</evidence>
<accession>A0A4Y9LMT3</accession>
<dbReference type="AlphaFoldDB" id="A0A4Y9LMT3"/>
<feature type="binding site" evidence="7">
    <location>
        <position position="122"/>
    </location>
    <ligand>
        <name>Zn(2+)</name>
        <dbReference type="ChEBI" id="CHEBI:29105"/>
    </ligand>
</feature>
<dbReference type="GO" id="GO:0008448">
    <property type="term" value="F:N-acetylglucosamine-6-phosphate deacetylase activity"/>
    <property type="evidence" value="ECO:0007669"/>
    <property type="project" value="InterPro"/>
</dbReference>
<feature type="binding site" evidence="6">
    <location>
        <position position="135"/>
    </location>
    <ligand>
        <name>substrate</name>
    </ligand>
</feature>
<keyword evidence="4" id="KW-0119">Carbohydrate metabolism</keyword>
<dbReference type="RefSeq" id="WP_135176960.1">
    <property type="nucleotide sequence ID" value="NZ_SPQT01000019.1"/>
</dbReference>
<dbReference type="EMBL" id="SPQT01000019">
    <property type="protein sequence ID" value="TFV44246.1"/>
    <property type="molecule type" value="Genomic_DNA"/>
</dbReference>
<feature type="active site" description="Proton donor/acceptor" evidence="5">
    <location>
        <position position="269"/>
    </location>
</feature>
<evidence type="ECO:0000313" key="9">
    <source>
        <dbReference type="EMBL" id="TFV44246.1"/>
    </source>
</evidence>
<organism evidence="9 10">
    <name type="scientific">Bradyrhizobium niftali</name>
    <dbReference type="NCBI Taxonomy" id="2560055"/>
    <lineage>
        <taxon>Bacteria</taxon>
        <taxon>Pseudomonadati</taxon>
        <taxon>Pseudomonadota</taxon>
        <taxon>Alphaproteobacteria</taxon>
        <taxon>Hyphomicrobiales</taxon>
        <taxon>Nitrobacteraceae</taxon>
        <taxon>Bradyrhizobium</taxon>
    </lineage>
</organism>
<dbReference type="Gene3D" id="3.20.20.140">
    <property type="entry name" value="Metal-dependent hydrolases"/>
    <property type="match status" value="1"/>
</dbReference>
<dbReference type="GO" id="GO:0046872">
    <property type="term" value="F:metal ion binding"/>
    <property type="evidence" value="ECO:0007669"/>
    <property type="project" value="UniProtKB-KW"/>
</dbReference>
<keyword evidence="10" id="KW-1185">Reference proteome</keyword>
<dbReference type="PANTHER" id="PTHR11113:SF14">
    <property type="entry name" value="N-ACETYLGLUCOSAMINE-6-PHOSPHATE DEACETYLASE"/>
    <property type="match status" value="1"/>
</dbReference>
<comment type="cofactor">
    <cofactor evidence="7">
        <name>a divalent metal cation</name>
        <dbReference type="ChEBI" id="CHEBI:60240"/>
    </cofactor>
    <text evidence="7">Binds 1 divalent metal cation per subunit.</text>
</comment>
<keyword evidence="2 7" id="KW-0479">Metal-binding</keyword>
<evidence type="ECO:0000256" key="1">
    <source>
        <dbReference type="ARBA" id="ARBA00010716"/>
    </source>
</evidence>
<dbReference type="OrthoDB" id="9776488at2"/>
<gene>
    <name evidence="9" type="ORF">E4K65_28500</name>
</gene>
<dbReference type="InterPro" id="IPR032466">
    <property type="entry name" value="Metal_Hydrolase"/>
</dbReference>
<feature type="binding site" evidence="6">
    <location>
        <begin position="214"/>
        <end position="215"/>
    </location>
    <ligand>
        <name>substrate</name>
    </ligand>
</feature>
<proteinExistence type="inferred from homology"/>
<feature type="binding site" evidence="7">
    <location>
        <position position="190"/>
    </location>
    <ligand>
        <name>Zn(2+)</name>
        <dbReference type="ChEBI" id="CHEBI:29105"/>
    </ligand>
</feature>
<feature type="domain" description="Amidohydrolase-related" evidence="8">
    <location>
        <begin position="67"/>
        <end position="360"/>
    </location>
</feature>
<dbReference type="PANTHER" id="PTHR11113">
    <property type="entry name" value="N-ACETYLGLUCOSAMINE-6-PHOSPHATE DEACETYLASE"/>
    <property type="match status" value="1"/>
</dbReference>
<evidence type="ECO:0000256" key="6">
    <source>
        <dbReference type="PIRSR" id="PIRSR038994-2"/>
    </source>
</evidence>
<sequence length="384" mass="40851">MTDPATRVWGRDPETGQNRTIVIRDGRISDILAGGHDDGLWLSLGLFDLQLNGFGGYDLNARPDPQTVRDLVSAVHRSGVSRFAPTLITASHDAIIDALQAIAQARDSDPLIKHAMPFVHLEGPHIAPEDGPRGAHPAEHVRPPSLDEFDAWQAASGNLIGLATMSPHWPETEAYVRGLRTRGVRVALGHANATPDQISAAVAAGAMLSTHLGNGIAATLPRHPNPIWSQLAEDRLWASFIADGHHLPPETFKAMLRAKGLERSILVSDAAALAGCTPGIYDAPIGGKVELKANGRLEVVGTSFLAGAAVSLKFGIAMARRMAGLTLAEALRLATINPRLLFNLPALTVGAPADLLRFRLGEDGSLVPETVYVAGRPYPLPPEE</sequence>
<dbReference type="Pfam" id="PF01979">
    <property type="entry name" value="Amidohydro_1"/>
    <property type="match status" value="1"/>
</dbReference>
<dbReference type="InterPro" id="IPR006680">
    <property type="entry name" value="Amidohydro-rel"/>
</dbReference>